<feature type="transmembrane region" description="Helical" evidence="6">
    <location>
        <begin position="349"/>
        <end position="367"/>
    </location>
</feature>
<dbReference type="PANTHER" id="PTHR42770">
    <property type="entry name" value="AMINO ACID TRANSPORTER-RELATED"/>
    <property type="match status" value="1"/>
</dbReference>
<dbReference type="PIRSF" id="PIRSF006060">
    <property type="entry name" value="AA_transporter"/>
    <property type="match status" value="1"/>
</dbReference>
<proteinExistence type="predicted"/>
<sequence>MTTTSSPTLQRALGFWSALFTGIGLVVAATTLTSLGNAFGLGGPAFVVAALAALGIMMLIAFSYSELANLVPGAGMIGAYTAPALGRGPAIFGVLAGYIVLVATVEPANQMVGGLAAERLIPGISPTAFAIGVTVVFCLINLVGVKSFGRAQALVTGTMMIVLIGFGVTGLLGVGGGTEVAADVPFNPGGWLEVAHLVALGTYLFIGIEFVCPMSEEIRNPGRIIPRAMIAGLVIVFCVDMVFGFAALRYVGLDELATSAVPHLLVAEGIGGKTGLLILTGATVLAAASSVSAILAAVPRMLYGLARDGMLPAVFARVHPRFQTPWVSVIAVTALIVGALLTFADSDSILTLILVATVMWLCSYILAQVDVIVLRFKYPNAPRGFRTPFYPLPQVIGIAACVWMILSIHPDADMRWTVWLGAAGATAVIVGYAFVWLRVVKKVPFFAPAPLDAAVVQASAEPVGAAEGETR</sequence>
<dbReference type="Proteomes" id="UP001596337">
    <property type="component" value="Unassembled WGS sequence"/>
</dbReference>
<evidence type="ECO:0000313" key="8">
    <source>
        <dbReference type="Proteomes" id="UP001596337"/>
    </source>
</evidence>
<evidence type="ECO:0000256" key="4">
    <source>
        <dbReference type="ARBA" id="ARBA00022989"/>
    </source>
</evidence>
<dbReference type="InterPro" id="IPR002293">
    <property type="entry name" value="AA/rel_permease1"/>
</dbReference>
<keyword evidence="8" id="KW-1185">Reference proteome</keyword>
<evidence type="ECO:0000256" key="6">
    <source>
        <dbReference type="SAM" id="Phobius"/>
    </source>
</evidence>
<feature type="transmembrane region" description="Helical" evidence="6">
    <location>
        <begin position="154"/>
        <end position="174"/>
    </location>
</feature>
<evidence type="ECO:0000256" key="2">
    <source>
        <dbReference type="ARBA" id="ARBA00022475"/>
    </source>
</evidence>
<comment type="caution">
    <text evidence="7">The sequence shown here is derived from an EMBL/GenBank/DDBJ whole genome shotgun (WGS) entry which is preliminary data.</text>
</comment>
<name>A0ABW2C879_9PSEU</name>
<keyword evidence="4 6" id="KW-1133">Transmembrane helix</keyword>
<keyword evidence="3 6" id="KW-0812">Transmembrane</keyword>
<feature type="transmembrane region" description="Helical" evidence="6">
    <location>
        <begin position="324"/>
        <end position="343"/>
    </location>
</feature>
<dbReference type="EMBL" id="JBHSXX010000001">
    <property type="protein sequence ID" value="MFC6870738.1"/>
    <property type="molecule type" value="Genomic_DNA"/>
</dbReference>
<feature type="transmembrane region" description="Helical" evidence="6">
    <location>
        <begin position="276"/>
        <end position="303"/>
    </location>
</feature>
<feature type="transmembrane region" description="Helical" evidence="6">
    <location>
        <begin position="123"/>
        <end position="142"/>
    </location>
</feature>
<dbReference type="Gene3D" id="1.20.1740.10">
    <property type="entry name" value="Amino acid/polyamine transporter I"/>
    <property type="match status" value="1"/>
</dbReference>
<evidence type="ECO:0000256" key="3">
    <source>
        <dbReference type="ARBA" id="ARBA00022692"/>
    </source>
</evidence>
<comment type="subcellular location">
    <subcellularLocation>
        <location evidence="1">Cell membrane</location>
        <topology evidence="1">Multi-pass membrane protein</topology>
    </subcellularLocation>
</comment>
<feature type="transmembrane region" description="Helical" evidence="6">
    <location>
        <begin position="224"/>
        <end position="248"/>
    </location>
</feature>
<organism evidence="7 8">
    <name type="scientific">Haloechinothrix salitolerans</name>
    <dbReference type="NCBI Taxonomy" id="926830"/>
    <lineage>
        <taxon>Bacteria</taxon>
        <taxon>Bacillati</taxon>
        <taxon>Actinomycetota</taxon>
        <taxon>Actinomycetes</taxon>
        <taxon>Pseudonocardiales</taxon>
        <taxon>Pseudonocardiaceae</taxon>
        <taxon>Haloechinothrix</taxon>
    </lineage>
</organism>
<evidence type="ECO:0000256" key="1">
    <source>
        <dbReference type="ARBA" id="ARBA00004651"/>
    </source>
</evidence>
<feature type="transmembrane region" description="Helical" evidence="6">
    <location>
        <begin position="194"/>
        <end position="212"/>
    </location>
</feature>
<dbReference type="PANTHER" id="PTHR42770:SF12">
    <property type="entry name" value="AMINO ACID TRANSPORTER"/>
    <property type="match status" value="1"/>
</dbReference>
<evidence type="ECO:0000256" key="5">
    <source>
        <dbReference type="ARBA" id="ARBA00023136"/>
    </source>
</evidence>
<keyword evidence="2" id="KW-1003">Cell membrane</keyword>
<feature type="transmembrane region" description="Helical" evidence="6">
    <location>
        <begin position="12"/>
        <end position="35"/>
    </location>
</feature>
<feature type="transmembrane region" description="Helical" evidence="6">
    <location>
        <begin position="418"/>
        <end position="437"/>
    </location>
</feature>
<dbReference type="InterPro" id="IPR050367">
    <property type="entry name" value="APC_superfamily"/>
</dbReference>
<feature type="transmembrane region" description="Helical" evidence="6">
    <location>
        <begin position="388"/>
        <end position="406"/>
    </location>
</feature>
<dbReference type="RefSeq" id="WP_345405191.1">
    <property type="nucleotide sequence ID" value="NZ_BAABLA010000119.1"/>
</dbReference>
<feature type="transmembrane region" description="Helical" evidence="6">
    <location>
        <begin position="41"/>
        <end position="64"/>
    </location>
</feature>
<reference evidence="8" key="1">
    <citation type="journal article" date="2019" name="Int. J. Syst. Evol. Microbiol.">
        <title>The Global Catalogue of Microorganisms (GCM) 10K type strain sequencing project: providing services to taxonomists for standard genome sequencing and annotation.</title>
        <authorList>
            <consortium name="The Broad Institute Genomics Platform"/>
            <consortium name="The Broad Institute Genome Sequencing Center for Infectious Disease"/>
            <person name="Wu L."/>
            <person name="Ma J."/>
        </authorList>
    </citation>
    <scope>NUCLEOTIDE SEQUENCE [LARGE SCALE GENOMIC DNA]</scope>
    <source>
        <strain evidence="8">KCTC 32255</strain>
    </source>
</reference>
<accession>A0ABW2C879</accession>
<dbReference type="Pfam" id="PF13520">
    <property type="entry name" value="AA_permease_2"/>
    <property type="match status" value="1"/>
</dbReference>
<keyword evidence="5 6" id="KW-0472">Membrane</keyword>
<feature type="transmembrane region" description="Helical" evidence="6">
    <location>
        <begin position="84"/>
        <end position="103"/>
    </location>
</feature>
<evidence type="ECO:0000313" key="7">
    <source>
        <dbReference type="EMBL" id="MFC6870738.1"/>
    </source>
</evidence>
<gene>
    <name evidence="7" type="ORF">ACFQGD_26765</name>
</gene>
<protein>
    <submittedName>
        <fullName evidence="7">APC family permease</fullName>
    </submittedName>
</protein>